<dbReference type="EMBL" id="JBBMRA010000015">
    <property type="protein sequence ID" value="MEM5537484.1"/>
    <property type="molecule type" value="Genomic_DNA"/>
</dbReference>
<organism evidence="1 2">
    <name type="scientific">Neptuniibacter pectenicola</name>
    <dbReference type="NCBI Taxonomy" id="1806669"/>
    <lineage>
        <taxon>Bacteria</taxon>
        <taxon>Pseudomonadati</taxon>
        <taxon>Pseudomonadota</taxon>
        <taxon>Gammaproteobacteria</taxon>
        <taxon>Oceanospirillales</taxon>
        <taxon>Oceanospirillaceae</taxon>
        <taxon>Neptuniibacter</taxon>
    </lineage>
</organism>
<name>A0ABU9TW53_9GAMM</name>
<sequence>MSILKGAKRAFLSLSIMMAGCAPFDEEPQAPLVEGDITRASWPTVVQETSGLALYAGLNWTVNDSGGDAVVYGINDQHAIAKQITIRGAKNVDWESLAQDDKYLYIADCGNNRARRAVVQIYKVAWTSLLAVEHEGSVEALRMNIRYADFPALRPRKNHRFDCEALTVVDDALWLFTKNWNNEKTNLYRLDKSAADQTVSSEQVYEVDGLITGADFDPLSRRLVLLGYDKNLIFGQSFIWLIPVEQQLLWDRARRIKLYPYAQWEAIAWNPLGDSNELILTSEKSPLLDVSIGRLKIQPDLGL</sequence>
<dbReference type="RefSeq" id="WP_342854825.1">
    <property type="nucleotide sequence ID" value="NZ_JBBMRA010000015.1"/>
</dbReference>
<comment type="caution">
    <text evidence="1">The sequence shown here is derived from an EMBL/GenBank/DDBJ whole genome shotgun (WGS) entry which is preliminary data.</text>
</comment>
<proteinExistence type="predicted"/>
<accession>A0ABU9TW53</accession>
<evidence type="ECO:0000313" key="1">
    <source>
        <dbReference type="EMBL" id="MEM5537484.1"/>
    </source>
</evidence>
<dbReference type="Proteomes" id="UP001449225">
    <property type="component" value="Unassembled WGS sequence"/>
</dbReference>
<evidence type="ECO:0000313" key="2">
    <source>
        <dbReference type="Proteomes" id="UP001449225"/>
    </source>
</evidence>
<dbReference type="PROSITE" id="PS51257">
    <property type="entry name" value="PROKAR_LIPOPROTEIN"/>
    <property type="match status" value="1"/>
</dbReference>
<protein>
    <submittedName>
        <fullName evidence="1">Uncharacterized protein</fullName>
    </submittedName>
</protein>
<keyword evidence="2" id="KW-1185">Reference proteome</keyword>
<dbReference type="SUPFAM" id="SSF82171">
    <property type="entry name" value="DPP6 N-terminal domain-like"/>
    <property type="match status" value="1"/>
</dbReference>
<gene>
    <name evidence="1" type="ORF">WNY58_13925</name>
</gene>
<reference evidence="1 2" key="1">
    <citation type="submission" date="2024-03" db="EMBL/GenBank/DDBJ databases">
        <title>Community enrichment and isolation of bacterial strains for fucoidan degradation.</title>
        <authorList>
            <person name="Sichert A."/>
        </authorList>
    </citation>
    <scope>NUCLEOTIDE SEQUENCE [LARGE SCALE GENOMIC DNA]</scope>
    <source>
        <strain evidence="1 2">AS76</strain>
    </source>
</reference>